<dbReference type="Gene3D" id="3.30.70.270">
    <property type="match status" value="2"/>
</dbReference>
<dbReference type="Pfam" id="PF00098">
    <property type="entry name" value="zf-CCHC"/>
    <property type="match status" value="1"/>
</dbReference>
<dbReference type="GO" id="GO:0006338">
    <property type="term" value="P:chromatin remodeling"/>
    <property type="evidence" value="ECO:0007669"/>
    <property type="project" value="UniProtKB-ARBA"/>
</dbReference>
<evidence type="ECO:0000256" key="1">
    <source>
        <dbReference type="ARBA" id="ARBA00011353"/>
    </source>
</evidence>
<dbReference type="GO" id="GO:0006508">
    <property type="term" value="P:proteolysis"/>
    <property type="evidence" value="ECO:0007669"/>
    <property type="project" value="UniProtKB-KW"/>
</dbReference>
<dbReference type="GO" id="GO:0003723">
    <property type="term" value="F:RNA binding"/>
    <property type="evidence" value="ECO:0007669"/>
    <property type="project" value="UniProtKB-KW"/>
</dbReference>
<dbReference type="InterPro" id="IPR036397">
    <property type="entry name" value="RNaseH_sf"/>
</dbReference>
<dbReference type="Pfam" id="PF17917">
    <property type="entry name" value="RT_RNaseH"/>
    <property type="match status" value="1"/>
</dbReference>
<dbReference type="Pfam" id="PF00078">
    <property type="entry name" value="RVT_1"/>
    <property type="match status" value="1"/>
</dbReference>
<evidence type="ECO:0000259" key="23">
    <source>
        <dbReference type="PROSITE" id="PS50994"/>
    </source>
</evidence>
<dbReference type="GO" id="GO:0006310">
    <property type="term" value="P:DNA recombination"/>
    <property type="evidence" value="ECO:0007669"/>
    <property type="project" value="UniProtKB-KW"/>
</dbReference>
<evidence type="ECO:0000256" key="19">
    <source>
        <dbReference type="SAM" id="MobiDB-lite"/>
    </source>
</evidence>
<keyword evidence="4" id="KW-0808">Transferase</keyword>
<dbReference type="EMBL" id="JACBAF010001640">
    <property type="protein sequence ID" value="KAF7174196.1"/>
    <property type="molecule type" value="Genomic_DNA"/>
</dbReference>
<dbReference type="InterPro" id="IPR036875">
    <property type="entry name" value="Znf_CCHC_sf"/>
</dbReference>
<dbReference type="Gene3D" id="3.30.420.10">
    <property type="entry name" value="Ribonuclease H-like superfamily/Ribonuclease H"/>
    <property type="match status" value="1"/>
</dbReference>
<feature type="region of interest" description="Disordered" evidence="19">
    <location>
        <begin position="945"/>
        <end position="967"/>
    </location>
</feature>
<dbReference type="Pfam" id="PF24626">
    <property type="entry name" value="SH3_Tf2-1"/>
    <property type="match status" value="1"/>
</dbReference>
<comment type="caution">
    <text evidence="24">The sequence shown here is derived from an EMBL/GenBank/DDBJ whole genome shotgun (WGS) entry which is preliminary data.</text>
</comment>
<dbReference type="GO" id="GO:0004190">
    <property type="term" value="F:aspartic-type endopeptidase activity"/>
    <property type="evidence" value="ECO:0007669"/>
    <property type="project" value="UniProtKB-KW"/>
</dbReference>
<dbReference type="PROSITE" id="PS50158">
    <property type="entry name" value="ZF_CCHC"/>
    <property type="match status" value="1"/>
</dbReference>
<dbReference type="PROSITE" id="PS50013">
    <property type="entry name" value="CHROMO_2"/>
    <property type="match status" value="1"/>
</dbReference>
<dbReference type="FunFam" id="3.30.70.270:FF:000063">
    <property type="entry name" value="Zinc knuckle domaincontaining protein"/>
    <property type="match status" value="1"/>
</dbReference>
<gene>
    <name evidence="24" type="ORF">CNMCM6106_008299</name>
</gene>
<dbReference type="GO" id="GO:0005634">
    <property type="term" value="C:nucleus"/>
    <property type="evidence" value="ECO:0007669"/>
    <property type="project" value="UniProtKB-ARBA"/>
</dbReference>
<dbReference type="Pfam" id="PF17921">
    <property type="entry name" value="Integrase_H2C2"/>
    <property type="match status" value="1"/>
</dbReference>
<dbReference type="EC" id="2.7.7.49" evidence="2"/>
<evidence type="ECO:0000256" key="16">
    <source>
        <dbReference type="ARBA" id="ARBA00023125"/>
    </source>
</evidence>
<evidence type="ECO:0000256" key="7">
    <source>
        <dbReference type="ARBA" id="ARBA00022723"/>
    </source>
</evidence>
<keyword evidence="3" id="KW-0645">Protease</keyword>
<feature type="compositionally biased region" description="Basic and acidic residues" evidence="19">
    <location>
        <begin position="432"/>
        <end position="443"/>
    </location>
</feature>
<dbReference type="Pfam" id="PF00665">
    <property type="entry name" value="rve"/>
    <property type="match status" value="1"/>
</dbReference>
<dbReference type="PANTHER" id="PTHR37984">
    <property type="entry name" value="PROTEIN CBG26694"/>
    <property type="match status" value="1"/>
</dbReference>
<dbReference type="CDD" id="cd09274">
    <property type="entry name" value="RNase_HI_RT_Ty3"/>
    <property type="match status" value="1"/>
</dbReference>
<reference evidence="24" key="1">
    <citation type="submission" date="2020-06" db="EMBL/GenBank/DDBJ databases">
        <title>Draft genome sequences of strains closely related to Aspergillus parafelis and Aspergillus hiratsukae.</title>
        <authorList>
            <person name="Dos Santos R.A.C."/>
            <person name="Rivero-Menendez O."/>
            <person name="Steenwyk J.L."/>
            <person name="Mead M.E."/>
            <person name="Goldman G.H."/>
            <person name="Alastruey-Izquierdo A."/>
            <person name="Rokas A."/>
        </authorList>
    </citation>
    <scope>NUCLEOTIDE SEQUENCE</scope>
    <source>
        <strain evidence="24">CNM-CM6106</strain>
    </source>
</reference>
<comment type="subunit">
    <text evidence="1">Component of the NuA4 histone acetyltransferase complex.</text>
</comment>
<dbReference type="SUPFAM" id="SSF53098">
    <property type="entry name" value="Ribonuclease H-like"/>
    <property type="match status" value="1"/>
</dbReference>
<feature type="domain" description="Integrase catalytic" evidence="23">
    <location>
        <begin position="1160"/>
        <end position="1339"/>
    </location>
</feature>
<dbReference type="PANTHER" id="PTHR37984:SF5">
    <property type="entry name" value="PROTEIN NYNRIN-LIKE"/>
    <property type="match status" value="1"/>
</dbReference>
<dbReference type="InterPro" id="IPR000953">
    <property type="entry name" value="Chromo/chromo_shadow_dom"/>
</dbReference>
<dbReference type="Gene3D" id="2.40.50.40">
    <property type="match status" value="1"/>
</dbReference>
<dbReference type="InterPro" id="IPR050951">
    <property type="entry name" value="Retrovirus_Pol_polyprotein"/>
</dbReference>
<protein>
    <recommendedName>
        <fullName evidence="2">RNA-directed DNA polymerase</fullName>
        <ecNumber evidence="2">2.7.7.49</ecNumber>
    </recommendedName>
</protein>
<keyword evidence="11" id="KW-0460">Magnesium</keyword>
<feature type="domain" description="Reverse transcriptase" evidence="22">
    <location>
        <begin position="560"/>
        <end position="739"/>
    </location>
</feature>
<dbReference type="InterPro" id="IPR012337">
    <property type="entry name" value="RNaseH-like_sf"/>
</dbReference>
<dbReference type="CDD" id="cd00303">
    <property type="entry name" value="retropepsin_like"/>
    <property type="match status" value="1"/>
</dbReference>
<keyword evidence="7" id="KW-0479">Metal-binding</keyword>
<keyword evidence="17" id="KW-0233">DNA recombination</keyword>
<evidence type="ECO:0000259" key="20">
    <source>
        <dbReference type="PROSITE" id="PS50013"/>
    </source>
</evidence>
<dbReference type="SMART" id="SM00298">
    <property type="entry name" value="CHROMO"/>
    <property type="match status" value="1"/>
</dbReference>
<dbReference type="InterPro" id="IPR016197">
    <property type="entry name" value="Chromo-like_dom_sf"/>
</dbReference>
<name>A0A8H6QHY1_9EURO</name>
<evidence type="ECO:0000313" key="25">
    <source>
        <dbReference type="Proteomes" id="UP000662466"/>
    </source>
</evidence>
<dbReference type="SUPFAM" id="SSF56672">
    <property type="entry name" value="DNA/RNA polymerases"/>
    <property type="match status" value="1"/>
</dbReference>
<dbReference type="CDD" id="cd01647">
    <property type="entry name" value="RT_LTR"/>
    <property type="match status" value="1"/>
</dbReference>
<dbReference type="InterPro" id="IPR041373">
    <property type="entry name" value="RT_RNaseH"/>
</dbReference>
<evidence type="ECO:0000256" key="9">
    <source>
        <dbReference type="ARBA" id="ARBA00022759"/>
    </source>
</evidence>
<evidence type="ECO:0000256" key="6">
    <source>
        <dbReference type="ARBA" id="ARBA00022722"/>
    </source>
</evidence>
<dbReference type="SUPFAM" id="SSF57756">
    <property type="entry name" value="Retrovirus zinc finger-like domains"/>
    <property type="match status" value="1"/>
</dbReference>
<evidence type="ECO:0000256" key="14">
    <source>
        <dbReference type="ARBA" id="ARBA00022918"/>
    </source>
</evidence>
<dbReference type="GO" id="GO:0015074">
    <property type="term" value="P:DNA integration"/>
    <property type="evidence" value="ECO:0007669"/>
    <property type="project" value="UniProtKB-KW"/>
</dbReference>
<feature type="compositionally biased region" description="Basic and acidic residues" evidence="19">
    <location>
        <begin position="950"/>
        <end position="967"/>
    </location>
</feature>
<keyword evidence="8" id="KW-0064">Aspartyl protease</keyword>
<dbReference type="GO" id="GO:0008270">
    <property type="term" value="F:zinc ion binding"/>
    <property type="evidence" value="ECO:0007669"/>
    <property type="project" value="UniProtKB-KW"/>
</dbReference>
<accession>A0A8H6QHY1</accession>
<dbReference type="InterPro" id="IPR041588">
    <property type="entry name" value="Integrase_H2C2"/>
</dbReference>
<feature type="region of interest" description="Disordered" evidence="19">
    <location>
        <begin position="142"/>
        <end position="271"/>
    </location>
</feature>
<dbReference type="GO" id="GO:0004519">
    <property type="term" value="F:endonuclease activity"/>
    <property type="evidence" value="ECO:0007669"/>
    <property type="project" value="UniProtKB-KW"/>
</dbReference>
<feature type="compositionally biased region" description="Low complexity" evidence="19">
    <location>
        <begin position="168"/>
        <end position="178"/>
    </location>
</feature>
<dbReference type="InterPro" id="IPR021109">
    <property type="entry name" value="Peptidase_aspartic_dom_sf"/>
</dbReference>
<dbReference type="Gene3D" id="4.10.60.10">
    <property type="entry name" value="Zinc finger, CCHC-type"/>
    <property type="match status" value="1"/>
</dbReference>
<feature type="compositionally biased region" description="Basic residues" evidence="19">
    <location>
        <begin position="996"/>
        <end position="1011"/>
    </location>
</feature>
<evidence type="ECO:0000256" key="8">
    <source>
        <dbReference type="ARBA" id="ARBA00022750"/>
    </source>
</evidence>
<evidence type="ECO:0000313" key="24">
    <source>
        <dbReference type="EMBL" id="KAF7174196.1"/>
    </source>
</evidence>
<dbReference type="SUPFAM" id="SSF54160">
    <property type="entry name" value="Chromo domain-like"/>
    <property type="match status" value="1"/>
</dbReference>
<keyword evidence="16" id="KW-0238">DNA-binding</keyword>
<evidence type="ECO:0000256" key="5">
    <source>
        <dbReference type="ARBA" id="ARBA00022695"/>
    </source>
</evidence>
<dbReference type="GO" id="GO:0003964">
    <property type="term" value="F:RNA-directed DNA polymerase activity"/>
    <property type="evidence" value="ECO:0007669"/>
    <property type="project" value="UniProtKB-KW"/>
</dbReference>
<keyword evidence="14" id="KW-0695">RNA-directed DNA polymerase</keyword>
<evidence type="ECO:0000259" key="21">
    <source>
        <dbReference type="PROSITE" id="PS50158"/>
    </source>
</evidence>
<evidence type="ECO:0000256" key="13">
    <source>
        <dbReference type="ARBA" id="ARBA00022908"/>
    </source>
</evidence>
<keyword evidence="18" id="KW-0862">Zinc</keyword>
<evidence type="ECO:0000256" key="18">
    <source>
        <dbReference type="PROSITE-ProRule" id="PRU00047"/>
    </source>
</evidence>
<keyword evidence="5" id="KW-0548">Nucleotidyltransferase</keyword>
<dbReference type="InterPro" id="IPR000477">
    <property type="entry name" value="RT_dom"/>
</dbReference>
<evidence type="ECO:0000256" key="17">
    <source>
        <dbReference type="ARBA" id="ARBA00023172"/>
    </source>
</evidence>
<evidence type="ECO:0000256" key="4">
    <source>
        <dbReference type="ARBA" id="ARBA00022679"/>
    </source>
</evidence>
<dbReference type="InterPro" id="IPR001584">
    <property type="entry name" value="Integrase_cat-core"/>
</dbReference>
<dbReference type="PROSITE" id="PS50878">
    <property type="entry name" value="RT_POL"/>
    <property type="match status" value="1"/>
</dbReference>
<sequence>MKVNRDRFPTPQSRMAYVTNRLKGAPYAQVLPYIKEGVCQLKDYEEILQILDRAFGDPNRVNNARNELFRLRQTNKEFGMFFAEFQRLALEGEMSEDSLPTLLEQAINRELRGMLMHNEPPSRDYHKLAAFLQDLENRRRHYESSMPPVARPYTATPKPVPAQPPSRPAATPAKPAEPAWRRPPSPQQPNSLPEPMDLGVQRRSRPAWPTTTRRERGECFRCGSTEHLVRDCPHPDNRPVRVRPLNRGRSPAYSSRDNSPRREYHASAPEPRPMRISAFAVRGLTIEEENQRANAMILPVTLEEPEKQIPTYALVDTGAEGKGFIDQEWARDQGLALIPLRKPFPLETFDGQEAESGEVTHYVRMDMRIHDHYEKKMIFYVVQLAHYPVILGMPWIKMHDPLIRFAAHSIMFDSKYCQKHCNTPSRPTKIRALHDMPPKDRPRYLPPRPEGLERRDIAAVSLQACSAYARRSYHLFTITVEDIEAALKSKPEEDPETLLPPEFKEYADVFSPKEAERLPPHRPYDHDIKLQEGKIPPFGPLYPMSRNELIALKEWIEENLRKGFIRPSSSPAASPVLFVKKPGGGLRFCVDYRALNAITIKDRYPLPLTKETLNNLKGMRYFTKIDIISAFNNLRIKKGLEYLTAFRTRLGLFESLVMPFGLTGAPATFQRFINDTLRDYLDVFCTAYLDDILIYSKTRAEHVNHVRSVLERLREAGLYAKIQKCEFIVSETKFLGIIVGKDGIRMDPEKVKTITNWQTPSCVTDVQAFIGFANFYRRFIRDFSKIIHPLVNLTRKGVLFSWSHSCQSSFESLKRAFVNAPVLKPFDWTKEVILETDSSDYVSAGVLSQYDDDGVLHPVAFFSRKHSVTECNYEIYDKELLAIVRCFEEWRPELEGLSSPIKVITDHRNLEYFMTTKLLNRRQARWSEFLSRFNFMITYRPGKQGVKPDALTRRSEDLPKEGDERLLHQSQTVLKKENLDLPITEMPVAINVTTRNQKKHPRTPKPARRVRFANDPDRPNQPDCPDSLDSFDQPTPPPDIERLLKLAYQADPTVQSILHALDEDEDRHPEITLGDCERRGDYLYYREKLYIPDHDELKAELLRSCHENPAAGHPGRTKTYELLSREYYWPKMYRYVDRWVRNCHTCRRTTSSNEARQGFLRPLPVPKRSWQDVSMDFITNLPCSEGYDAILVVIDRLTKMKHCIPCKGTCDAEHVARLYIRYIWKLHGLPRTVVSDRGPQFVAAFWKHLTRRLRIKCLLSTAYHPETDGQTEITNAILEQYLRAYVTYLQDDWAEWLPLAEFAANAVCSETTRVSPFFANYGFHPRMGFEPIQPANGPAARDAEEFACKMQKIVEYVRAEILVAQARHEEQANKKRRPARRFRVDQRVWLDARNIKTLRPKKKLDWKQLGPFRIKKMISPHAYELDLPASMRIHPVFNVSLLRPVAEDPLPGQRQDPPPPVEVDGLEEWHVEEILDSRWERRGRGGPRLKYTVKWVGYDEPTEEPAAYLVHASELTKNFHRRYPNKPGPDLDGARS</sequence>
<feature type="domain" description="Chromo" evidence="20">
    <location>
        <begin position="1469"/>
        <end position="1531"/>
    </location>
</feature>
<evidence type="ECO:0000259" key="22">
    <source>
        <dbReference type="PROSITE" id="PS50878"/>
    </source>
</evidence>
<evidence type="ECO:0000256" key="3">
    <source>
        <dbReference type="ARBA" id="ARBA00022670"/>
    </source>
</evidence>
<dbReference type="Gene3D" id="2.40.70.10">
    <property type="entry name" value="Acid Proteases"/>
    <property type="match status" value="1"/>
</dbReference>
<evidence type="ECO:0000256" key="15">
    <source>
        <dbReference type="ARBA" id="ARBA00022932"/>
    </source>
</evidence>
<evidence type="ECO:0000256" key="12">
    <source>
        <dbReference type="ARBA" id="ARBA00022884"/>
    </source>
</evidence>
<keyword evidence="6" id="KW-0540">Nuclease</keyword>
<dbReference type="SMART" id="SM00343">
    <property type="entry name" value="ZnF_C2HC"/>
    <property type="match status" value="1"/>
</dbReference>
<evidence type="ECO:0000256" key="11">
    <source>
        <dbReference type="ARBA" id="ARBA00022842"/>
    </source>
</evidence>
<dbReference type="PROSITE" id="PS50994">
    <property type="entry name" value="INTEGRASE"/>
    <property type="match status" value="1"/>
</dbReference>
<dbReference type="InterPro" id="IPR043128">
    <property type="entry name" value="Rev_trsase/Diguanyl_cyclase"/>
</dbReference>
<dbReference type="FunFam" id="1.10.340.70:FF:000001">
    <property type="entry name" value="Retrovirus-related Pol polyprotein from transposon gypsy-like Protein"/>
    <property type="match status" value="1"/>
</dbReference>
<dbReference type="GO" id="GO:0003677">
    <property type="term" value="F:DNA binding"/>
    <property type="evidence" value="ECO:0007669"/>
    <property type="project" value="UniProtKB-KW"/>
</dbReference>
<dbReference type="FunFam" id="3.30.420.10:FF:000032">
    <property type="entry name" value="Retrovirus-related Pol polyprotein from transposon 297-like Protein"/>
    <property type="match status" value="1"/>
</dbReference>
<keyword evidence="18" id="KW-0863">Zinc-finger</keyword>
<feature type="region of interest" description="Disordered" evidence="19">
    <location>
        <begin position="427"/>
        <end position="450"/>
    </location>
</feature>
<evidence type="ECO:0000256" key="2">
    <source>
        <dbReference type="ARBA" id="ARBA00012493"/>
    </source>
</evidence>
<organism evidence="24 25">
    <name type="scientific">Aspergillus hiratsukae</name>
    <dbReference type="NCBI Taxonomy" id="1194566"/>
    <lineage>
        <taxon>Eukaryota</taxon>
        <taxon>Fungi</taxon>
        <taxon>Dikarya</taxon>
        <taxon>Ascomycota</taxon>
        <taxon>Pezizomycotina</taxon>
        <taxon>Eurotiomycetes</taxon>
        <taxon>Eurotiomycetidae</taxon>
        <taxon>Eurotiales</taxon>
        <taxon>Aspergillaceae</taxon>
        <taxon>Aspergillus</taxon>
        <taxon>Aspergillus subgen. Fumigati</taxon>
    </lineage>
</organism>
<keyword evidence="9" id="KW-0255">Endonuclease</keyword>
<dbReference type="Gene3D" id="3.10.10.10">
    <property type="entry name" value="HIV Type 1 Reverse Transcriptase, subunit A, domain 1"/>
    <property type="match status" value="1"/>
</dbReference>
<proteinExistence type="predicted"/>
<keyword evidence="10" id="KW-0378">Hydrolase</keyword>
<dbReference type="InterPro" id="IPR056924">
    <property type="entry name" value="SH3_Tf2-1"/>
</dbReference>
<evidence type="ECO:0000256" key="10">
    <source>
        <dbReference type="ARBA" id="ARBA00022801"/>
    </source>
</evidence>
<keyword evidence="15" id="KW-0239">DNA-directed DNA polymerase</keyword>
<dbReference type="Gene3D" id="1.10.340.70">
    <property type="match status" value="1"/>
</dbReference>
<feature type="region of interest" description="Disordered" evidence="19">
    <location>
        <begin position="992"/>
        <end position="1039"/>
    </location>
</feature>
<keyword evidence="12" id="KW-0694">RNA-binding</keyword>
<dbReference type="InterPro" id="IPR001878">
    <property type="entry name" value="Znf_CCHC"/>
</dbReference>
<feature type="compositionally biased region" description="Basic and acidic residues" evidence="19">
    <location>
        <begin position="227"/>
        <end position="239"/>
    </location>
</feature>
<keyword evidence="13" id="KW-0229">DNA integration</keyword>
<feature type="compositionally biased region" description="Pro residues" evidence="19">
    <location>
        <begin position="158"/>
        <end position="167"/>
    </location>
</feature>
<dbReference type="GO" id="GO:0003887">
    <property type="term" value="F:DNA-directed DNA polymerase activity"/>
    <property type="evidence" value="ECO:0007669"/>
    <property type="project" value="UniProtKB-KW"/>
</dbReference>
<feature type="domain" description="CCHC-type" evidence="21">
    <location>
        <begin position="219"/>
        <end position="233"/>
    </location>
</feature>
<dbReference type="Proteomes" id="UP000662466">
    <property type="component" value="Unassembled WGS sequence"/>
</dbReference>
<dbReference type="InterPro" id="IPR043502">
    <property type="entry name" value="DNA/RNA_pol_sf"/>
</dbReference>